<name>A0AAX4JL63_9TREE</name>
<dbReference type="EMBL" id="CP144098">
    <property type="protein sequence ID" value="WWC85494.1"/>
    <property type="molecule type" value="Genomic_DNA"/>
</dbReference>
<dbReference type="AlphaFoldDB" id="A0AAX4JL63"/>
<dbReference type="RefSeq" id="XP_066072257.1">
    <property type="nucleotide sequence ID" value="XM_066216160.1"/>
</dbReference>
<dbReference type="GeneID" id="91091030"/>
<evidence type="ECO:0008006" key="4">
    <source>
        <dbReference type="Google" id="ProtNLM"/>
    </source>
</evidence>
<protein>
    <recommendedName>
        <fullName evidence="4">Myb-like domain-containing protein</fullName>
    </recommendedName>
</protein>
<keyword evidence="3" id="KW-1185">Reference proteome</keyword>
<proteinExistence type="predicted"/>
<reference evidence="2 3" key="1">
    <citation type="submission" date="2024-01" db="EMBL/GenBank/DDBJ databases">
        <title>Comparative genomics of Cryptococcus and Kwoniella reveals pathogenesis evolution and contrasting modes of karyotype evolution via chromosome fusion or intercentromeric recombination.</title>
        <authorList>
            <person name="Coelho M.A."/>
            <person name="David-Palma M."/>
            <person name="Shea T."/>
            <person name="Bowers K."/>
            <person name="McGinley-Smith S."/>
            <person name="Mohammad A.W."/>
            <person name="Gnirke A."/>
            <person name="Yurkov A.M."/>
            <person name="Nowrousian M."/>
            <person name="Sun S."/>
            <person name="Cuomo C.A."/>
            <person name="Heitman J."/>
        </authorList>
    </citation>
    <scope>NUCLEOTIDE SEQUENCE [LARGE SCALE GENOMIC DNA]</scope>
    <source>
        <strain evidence="2 3">CBS 6074</strain>
    </source>
</reference>
<organism evidence="2 3">
    <name type="scientific">Kwoniella dendrophila CBS 6074</name>
    <dbReference type="NCBI Taxonomy" id="1295534"/>
    <lineage>
        <taxon>Eukaryota</taxon>
        <taxon>Fungi</taxon>
        <taxon>Dikarya</taxon>
        <taxon>Basidiomycota</taxon>
        <taxon>Agaricomycotina</taxon>
        <taxon>Tremellomycetes</taxon>
        <taxon>Tremellales</taxon>
        <taxon>Cryptococcaceae</taxon>
        <taxon>Kwoniella</taxon>
    </lineage>
</organism>
<feature type="compositionally biased region" description="Basic and acidic residues" evidence="1">
    <location>
        <begin position="30"/>
        <end position="45"/>
    </location>
</feature>
<feature type="compositionally biased region" description="Polar residues" evidence="1">
    <location>
        <begin position="9"/>
        <end position="24"/>
    </location>
</feature>
<accession>A0AAX4JL63</accession>
<evidence type="ECO:0000313" key="2">
    <source>
        <dbReference type="EMBL" id="WWC85494.1"/>
    </source>
</evidence>
<gene>
    <name evidence="2" type="ORF">L201_000358</name>
</gene>
<feature type="region of interest" description="Disordered" evidence="1">
    <location>
        <begin position="1"/>
        <end position="67"/>
    </location>
</feature>
<evidence type="ECO:0000256" key="1">
    <source>
        <dbReference type="SAM" id="MobiDB-lite"/>
    </source>
</evidence>
<evidence type="ECO:0000313" key="3">
    <source>
        <dbReference type="Proteomes" id="UP001355207"/>
    </source>
</evidence>
<sequence length="123" mass="13603">MVVKRERNSSPISESENSTLTPYDSISVLEDEKPDIKRVKGEKAQGRGNQKAKKEAGGNKTTKTPWSAEEDTALIEIMDQIIKSQLWPAIKSSGNQQLISRGSYGSQYHAKLLLKQGKTASKK</sequence>
<dbReference type="Proteomes" id="UP001355207">
    <property type="component" value="Chromosome 1"/>
</dbReference>